<sequence length="277" mass="29599">MPGFWNESSLQNAGVISSSALCPPFTPLRATFLTSLSCIHTLFHPSDPHAHLSYSFTSIMQPTIILLLILGALTFVHSGPNPENYHEREVPLGGRSSKHQRPVQVLGGADLLKRTPTSHHQGLKSSIVSSVAGDLHLQKLPDLAHLSCPRGWTKVAYGEAIDHRGDMSEVELRMSILAPRASSRNSNHNNRSHKHSSSGITCQGEMCCYKFENVRGPKGIRVNEVNSSTSTSSKGSSSSGGGNNTSNTSENSLVNASGATISVCILAICNACKNGCK</sequence>
<dbReference type="HOGENOM" id="CLU_1005375_0_0_1"/>
<dbReference type="EMBL" id="JMSN01000066">
    <property type="protein sequence ID" value="KDN42880.1"/>
    <property type="molecule type" value="Genomic_DNA"/>
</dbReference>
<reference evidence="2 3" key="1">
    <citation type="submission" date="2014-05" db="EMBL/GenBank/DDBJ databases">
        <title>Draft genome sequence of a rare smut relative, Tilletiaria anomala UBC 951.</title>
        <authorList>
            <consortium name="DOE Joint Genome Institute"/>
            <person name="Toome M."/>
            <person name="Kuo A."/>
            <person name="Henrissat B."/>
            <person name="Lipzen A."/>
            <person name="Tritt A."/>
            <person name="Yoshinaga Y."/>
            <person name="Zane M."/>
            <person name="Barry K."/>
            <person name="Grigoriev I.V."/>
            <person name="Spatafora J.W."/>
            <person name="Aimea M.C."/>
        </authorList>
    </citation>
    <scope>NUCLEOTIDE SEQUENCE [LARGE SCALE GENOMIC DNA]</scope>
    <source>
        <strain evidence="2 3">UBC 951</strain>
    </source>
</reference>
<dbReference type="AlphaFoldDB" id="A0A066VWI5"/>
<gene>
    <name evidence="2" type="ORF">K437DRAFT_257727</name>
</gene>
<dbReference type="InParanoid" id="A0A066VWI5"/>
<proteinExistence type="predicted"/>
<feature type="compositionally biased region" description="Low complexity" evidence="1">
    <location>
        <begin position="226"/>
        <end position="237"/>
    </location>
</feature>
<dbReference type="GeneID" id="25264771"/>
<organism evidence="2 3">
    <name type="scientific">Tilletiaria anomala (strain ATCC 24038 / CBS 436.72 / UBC 951)</name>
    <dbReference type="NCBI Taxonomy" id="1037660"/>
    <lineage>
        <taxon>Eukaryota</taxon>
        <taxon>Fungi</taxon>
        <taxon>Dikarya</taxon>
        <taxon>Basidiomycota</taxon>
        <taxon>Ustilaginomycotina</taxon>
        <taxon>Exobasidiomycetes</taxon>
        <taxon>Georgefischeriales</taxon>
        <taxon>Tilletiariaceae</taxon>
        <taxon>Tilletiaria</taxon>
    </lineage>
</organism>
<evidence type="ECO:0000313" key="3">
    <source>
        <dbReference type="Proteomes" id="UP000027361"/>
    </source>
</evidence>
<keyword evidence="3" id="KW-1185">Reference proteome</keyword>
<protein>
    <submittedName>
        <fullName evidence="2">Uncharacterized protein</fullName>
    </submittedName>
</protein>
<comment type="caution">
    <text evidence="2">The sequence shown here is derived from an EMBL/GenBank/DDBJ whole genome shotgun (WGS) entry which is preliminary data.</text>
</comment>
<name>A0A066VWI5_TILAU</name>
<evidence type="ECO:0000313" key="2">
    <source>
        <dbReference type="EMBL" id="KDN42880.1"/>
    </source>
</evidence>
<evidence type="ECO:0000256" key="1">
    <source>
        <dbReference type="SAM" id="MobiDB-lite"/>
    </source>
</evidence>
<accession>A0A066VWI5</accession>
<dbReference type="RefSeq" id="XP_013242214.1">
    <property type="nucleotide sequence ID" value="XM_013386760.1"/>
</dbReference>
<feature type="region of interest" description="Disordered" evidence="1">
    <location>
        <begin position="220"/>
        <end position="249"/>
    </location>
</feature>
<dbReference type="Proteomes" id="UP000027361">
    <property type="component" value="Unassembled WGS sequence"/>
</dbReference>